<protein>
    <submittedName>
        <fullName evidence="1">Uncharacterized protein</fullName>
    </submittedName>
</protein>
<dbReference type="AlphaFoldDB" id="A0A1S8TFN0"/>
<evidence type="ECO:0000313" key="1">
    <source>
        <dbReference type="EMBL" id="OOM76607.1"/>
    </source>
</evidence>
<proteinExistence type="predicted"/>
<comment type="caution">
    <text evidence="1">The sequence shown here is derived from an EMBL/GenBank/DDBJ whole genome shotgun (WGS) entry which is preliminary data.</text>
</comment>
<dbReference type="STRING" id="29367.CLPUN_26410"/>
<reference evidence="1 2" key="1">
    <citation type="submission" date="2016-05" db="EMBL/GenBank/DDBJ databases">
        <title>Microbial solvent formation.</title>
        <authorList>
            <person name="Poehlein A."/>
            <person name="Montoya Solano J.D."/>
            <person name="Flitsch S."/>
            <person name="Krabben P."/>
            <person name="Duerre P."/>
            <person name="Daniel R."/>
        </authorList>
    </citation>
    <scope>NUCLEOTIDE SEQUENCE [LARGE SCALE GENOMIC DNA]</scope>
    <source>
        <strain evidence="1 2">DSM 2619</strain>
    </source>
</reference>
<keyword evidence="2" id="KW-1185">Reference proteome</keyword>
<dbReference type="Proteomes" id="UP000190890">
    <property type="component" value="Unassembled WGS sequence"/>
</dbReference>
<gene>
    <name evidence="1" type="ORF">CLPUN_26410</name>
</gene>
<evidence type="ECO:0000313" key="2">
    <source>
        <dbReference type="Proteomes" id="UP000190890"/>
    </source>
</evidence>
<sequence>MNFYYMFIIQGENMKSMYTSYLCKINKCKKETILLTEEVEDTLRKGNYISCSHCGSKNIKEEKSTDNFRECMDHSAYKKINGSIRQVRYEKT</sequence>
<name>A0A1S8TFN0_9CLOT</name>
<organism evidence="1 2">
    <name type="scientific">Clostridium puniceum</name>
    <dbReference type="NCBI Taxonomy" id="29367"/>
    <lineage>
        <taxon>Bacteria</taxon>
        <taxon>Bacillati</taxon>
        <taxon>Bacillota</taxon>
        <taxon>Clostridia</taxon>
        <taxon>Eubacteriales</taxon>
        <taxon>Clostridiaceae</taxon>
        <taxon>Clostridium</taxon>
    </lineage>
</organism>
<accession>A0A1S8TFN0</accession>
<dbReference type="EMBL" id="LZZM01000168">
    <property type="protein sequence ID" value="OOM76607.1"/>
    <property type="molecule type" value="Genomic_DNA"/>
</dbReference>